<evidence type="ECO:0000313" key="11">
    <source>
        <dbReference type="EMBL" id="RIX36939.1"/>
    </source>
</evidence>
<dbReference type="GO" id="GO:0009306">
    <property type="term" value="P:protein secretion"/>
    <property type="evidence" value="ECO:0007669"/>
    <property type="project" value="UniProtKB-UniRule"/>
</dbReference>
<dbReference type="GO" id="GO:0043952">
    <property type="term" value="P:protein transport by the Sec complex"/>
    <property type="evidence" value="ECO:0007669"/>
    <property type="project" value="UniProtKB-UniRule"/>
</dbReference>
<dbReference type="OrthoDB" id="9805743at2"/>
<dbReference type="Pfam" id="PF00584">
    <property type="entry name" value="SecE"/>
    <property type="match status" value="1"/>
</dbReference>
<organism evidence="11 12">
    <name type="scientific">Corynebacterium falsenii</name>
    <dbReference type="NCBI Taxonomy" id="108486"/>
    <lineage>
        <taxon>Bacteria</taxon>
        <taxon>Bacillati</taxon>
        <taxon>Actinomycetota</taxon>
        <taxon>Actinomycetes</taxon>
        <taxon>Mycobacteriales</taxon>
        <taxon>Corynebacteriaceae</taxon>
        <taxon>Corynebacterium</taxon>
    </lineage>
</organism>
<comment type="similarity">
    <text evidence="9">Belongs to the SecE/SEC61-gamma family.</text>
</comment>
<evidence type="ECO:0000256" key="5">
    <source>
        <dbReference type="ARBA" id="ARBA00022927"/>
    </source>
</evidence>
<dbReference type="PROSITE" id="PS01067">
    <property type="entry name" value="SECE_SEC61G"/>
    <property type="match status" value="1"/>
</dbReference>
<dbReference type="GO" id="GO:0008320">
    <property type="term" value="F:protein transmembrane transporter activity"/>
    <property type="evidence" value="ECO:0007669"/>
    <property type="project" value="UniProtKB-UniRule"/>
</dbReference>
<keyword evidence="8 9" id="KW-0472">Membrane</keyword>
<dbReference type="HAMAP" id="MF_00422">
    <property type="entry name" value="SecE"/>
    <property type="match status" value="1"/>
</dbReference>
<keyword evidence="3 9" id="KW-1003">Cell membrane</keyword>
<keyword evidence="12" id="KW-1185">Reference proteome</keyword>
<comment type="subunit">
    <text evidence="9">Component of the Sec protein translocase complex. Heterotrimer consisting of SecY, SecE and SecG subunits. The heterotrimers can form oligomers, although 1 heterotrimer is thought to be able to translocate proteins. Interacts with the ribosome. Interacts with SecDF, and other proteins may be involved. Interacts with SecA.</text>
</comment>
<proteinExistence type="inferred from homology"/>
<keyword evidence="2 9" id="KW-0813">Transport</keyword>
<accession>A0A418QAE2</accession>
<evidence type="ECO:0000256" key="7">
    <source>
        <dbReference type="ARBA" id="ARBA00023010"/>
    </source>
</evidence>
<dbReference type="InterPro" id="IPR005807">
    <property type="entry name" value="SecE_bac"/>
</dbReference>
<dbReference type="InterPro" id="IPR038379">
    <property type="entry name" value="SecE_sf"/>
</dbReference>
<evidence type="ECO:0000256" key="10">
    <source>
        <dbReference type="SAM" id="MobiDB-lite"/>
    </source>
</evidence>
<dbReference type="Proteomes" id="UP000285278">
    <property type="component" value="Unassembled WGS sequence"/>
</dbReference>
<feature type="region of interest" description="Disordered" evidence="10">
    <location>
        <begin position="16"/>
        <end position="42"/>
    </location>
</feature>
<dbReference type="STRING" id="1451189.CFAL_10365"/>
<dbReference type="InterPro" id="IPR001901">
    <property type="entry name" value="Translocase_SecE/Sec61-g"/>
</dbReference>
<dbReference type="NCBIfam" id="TIGR00964">
    <property type="entry name" value="secE_bact"/>
    <property type="match status" value="1"/>
</dbReference>
<comment type="function">
    <text evidence="9">Essential subunit of the Sec protein translocation channel SecYEG. Clamps together the 2 halves of SecY. May contact the channel plug during translocation.</text>
</comment>
<keyword evidence="7 9" id="KW-0811">Translocation</keyword>
<gene>
    <name evidence="9 11" type="primary">secE</name>
    <name evidence="11" type="ORF">D3M95_01680</name>
</gene>
<keyword evidence="4 9" id="KW-0812">Transmembrane</keyword>
<name>A0A418QAE2_9CORY</name>
<feature type="transmembrane region" description="Helical" evidence="9">
    <location>
        <begin position="99"/>
        <end position="125"/>
    </location>
</feature>
<comment type="subcellular location">
    <subcellularLocation>
        <location evidence="9">Cell membrane</location>
        <topology evidence="9">Single-pass membrane protein</topology>
    </subcellularLocation>
    <subcellularLocation>
        <location evidence="1">Membrane</location>
    </subcellularLocation>
</comment>
<keyword evidence="6 9" id="KW-1133">Transmembrane helix</keyword>
<evidence type="ECO:0000256" key="6">
    <source>
        <dbReference type="ARBA" id="ARBA00022989"/>
    </source>
</evidence>
<dbReference type="AlphaFoldDB" id="A0A418QAE2"/>
<comment type="caution">
    <text evidence="11">The sequence shown here is derived from an EMBL/GenBank/DDBJ whole genome shotgun (WGS) entry which is preliminary data.</text>
</comment>
<dbReference type="GO" id="GO:0065002">
    <property type="term" value="P:intracellular protein transmembrane transport"/>
    <property type="evidence" value="ECO:0007669"/>
    <property type="project" value="UniProtKB-UniRule"/>
</dbReference>
<evidence type="ECO:0000256" key="8">
    <source>
        <dbReference type="ARBA" id="ARBA00023136"/>
    </source>
</evidence>
<keyword evidence="5 9" id="KW-0653">Protein transport</keyword>
<dbReference type="PANTHER" id="PTHR33910">
    <property type="entry name" value="PROTEIN TRANSLOCASE SUBUNIT SECE"/>
    <property type="match status" value="1"/>
</dbReference>
<evidence type="ECO:0000313" key="12">
    <source>
        <dbReference type="Proteomes" id="UP000285278"/>
    </source>
</evidence>
<evidence type="ECO:0000256" key="9">
    <source>
        <dbReference type="HAMAP-Rule" id="MF_00422"/>
    </source>
</evidence>
<evidence type="ECO:0000256" key="2">
    <source>
        <dbReference type="ARBA" id="ARBA00022448"/>
    </source>
</evidence>
<dbReference type="NCBIfam" id="NF005783">
    <property type="entry name" value="PRK07597.9-4"/>
    <property type="match status" value="1"/>
</dbReference>
<dbReference type="Gene3D" id="1.20.5.1030">
    <property type="entry name" value="Preprotein translocase secy subunit"/>
    <property type="match status" value="1"/>
</dbReference>
<dbReference type="EMBL" id="QXJK01000001">
    <property type="protein sequence ID" value="RIX36939.1"/>
    <property type="molecule type" value="Genomic_DNA"/>
</dbReference>
<protein>
    <recommendedName>
        <fullName evidence="9">Protein translocase subunit SecE</fullName>
    </recommendedName>
</protein>
<reference evidence="11 12" key="1">
    <citation type="submission" date="2018-09" db="EMBL/GenBank/DDBJ databases">
        <title>Optimization and identification of Corynebacterium falsenii FN1-14 from fish paste.</title>
        <authorList>
            <person name="Daroonpunt R."/>
            <person name="Tanasupawat S."/>
        </authorList>
    </citation>
    <scope>NUCLEOTIDE SEQUENCE [LARGE SCALE GENOMIC DNA]</scope>
    <source>
        <strain evidence="11 12">FN1-14</strain>
    </source>
</reference>
<evidence type="ECO:0000256" key="3">
    <source>
        <dbReference type="ARBA" id="ARBA00022475"/>
    </source>
</evidence>
<sequence>MFTTNDRPKQETLEELIVSDESTKSPAAGTPGDGGALRPSGKRQVAGQATTAAATSRSKAPEVVKTRRNPFTAIFDFFRGVFSEIGKVIWPTGREMVNYTLIVLAFLIFMIALIAGVDWVATFLLQKILA</sequence>
<dbReference type="GO" id="GO:0006605">
    <property type="term" value="P:protein targeting"/>
    <property type="evidence" value="ECO:0007669"/>
    <property type="project" value="UniProtKB-UniRule"/>
</dbReference>
<dbReference type="GO" id="GO:0005886">
    <property type="term" value="C:plasma membrane"/>
    <property type="evidence" value="ECO:0007669"/>
    <property type="project" value="UniProtKB-SubCell"/>
</dbReference>
<evidence type="ECO:0000256" key="1">
    <source>
        <dbReference type="ARBA" id="ARBA00004370"/>
    </source>
</evidence>
<evidence type="ECO:0000256" key="4">
    <source>
        <dbReference type="ARBA" id="ARBA00022692"/>
    </source>
</evidence>
<dbReference type="PANTHER" id="PTHR33910:SF1">
    <property type="entry name" value="PROTEIN TRANSLOCASE SUBUNIT SECE"/>
    <property type="match status" value="1"/>
</dbReference>